<reference evidence="1" key="1">
    <citation type="submission" date="2006-10" db="EMBL/GenBank/DDBJ databases">
        <authorList>
            <person name="Amadeo P."/>
            <person name="Zhao Q."/>
            <person name="Wortman J."/>
            <person name="Fraser-Liggett C."/>
            <person name="Carlton J."/>
        </authorList>
    </citation>
    <scope>NUCLEOTIDE SEQUENCE</scope>
    <source>
        <strain evidence="1">G3</strain>
    </source>
</reference>
<dbReference type="AlphaFoldDB" id="A2DLE1"/>
<proteinExistence type="predicted"/>
<dbReference type="RefSeq" id="XP_001579745.1">
    <property type="nucleotide sequence ID" value="XM_001579695.1"/>
</dbReference>
<organism evidence="1 2">
    <name type="scientific">Trichomonas vaginalis (strain ATCC PRA-98 / G3)</name>
    <dbReference type="NCBI Taxonomy" id="412133"/>
    <lineage>
        <taxon>Eukaryota</taxon>
        <taxon>Metamonada</taxon>
        <taxon>Parabasalia</taxon>
        <taxon>Trichomonadida</taxon>
        <taxon>Trichomonadidae</taxon>
        <taxon>Trichomonas</taxon>
    </lineage>
</organism>
<name>A2DLE1_TRIV3</name>
<evidence type="ECO:0000313" key="1">
    <source>
        <dbReference type="EMBL" id="EAY18759.1"/>
    </source>
</evidence>
<accession>A2DLE1</accession>
<dbReference type="KEGG" id="tva:5464274"/>
<reference evidence="1" key="2">
    <citation type="journal article" date="2007" name="Science">
        <title>Draft genome sequence of the sexually transmitted pathogen Trichomonas vaginalis.</title>
        <authorList>
            <person name="Carlton J.M."/>
            <person name="Hirt R.P."/>
            <person name="Silva J.C."/>
            <person name="Delcher A.L."/>
            <person name="Schatz M."/>
            <person name="Zhao Q."/>
            <person name="Wortman J.R."/>
            <person name="Bidwell S.L."/>
            <person name="Alsmark U.C.M."/>
            <person name="Besteiro S."/>
            <person name="Sicheritz-Ponten T."/>
            <person name="Noel C.J."/>
            <person name="Dacks J.B."/>
            <person name="Foster P.G."/>
            <person name="Simillion C."/>
            <person name="Van de Peer Y."/>
            <person name="Miranda-Saavedra D."/>
            <person name="Barton G.J."/>
            <person name="Westrop G.D."/>
            <person name="Mueller S."/>
            <person name="Dessi D."/>
            <person name="Fiori P.L."/>
            <person name="Ren Q."/>
            <person name="Paulsen I."/>
            <person name="Zhang H."/>
            <person name="Bastida-Corcuera F.D."/>
            <person name="Simoes-Barbosa A."/>
            <person name="Brown M.T."/>
            <person name="Hayes R.D."/>
            <person name="Mukherjee M."/>
            <person name="Okumura C.Y."/>
            <person name="Schneider R."/>
            <person name="Smith A.J."/>
            <person name="Vanacova S."/>
            <person name="Villalvazo M."/>
            <person name="Haas B.J."/>
            <person name="Pertea M."/>
            <person name="Feldblyum T.V."/>
            <person name="Utterback T.R."/>
            <person name="Shu C.L."/>
            <person name="Osoegawa K."/>
            <person name="de Jong P.J."/>
            <person name="Hrdy I."/>
            <person name="Horvathova L."/>
            <person name="Zubacova Z."/>
            <person name="Dolezal P."/>
            <person name="Malik S.B."/>
            <person name="Logsdon J.M. Jr."/>
            <person name="Henze K."/>
            <person name="Gupta A."/>
            <person name="Wang C.C."/>
            <person name="Dunne R.L."/>
            <person name="Upcroft J.A."/>
            <person name="Upcroft P."/>
            <person name="White O."/>
            <person name="Salzberg S.L."/>
            <person name="Tang P."/>
            <person name="Chiu C.-H."/>
            <person name="Lee Y.-S."/>
            <person name="Embley T.M."/>
            <person name="Coombs G.H."/>
            <person name="Mottram J.C."/>
            <person name="Tachezy J."/>
            <person name="Fraser-Liggett C.M."/>
            <person name="Johnson P.J."/>
        </authorList>
    </citation>
    <scope>NUCLEOTIDE SEQUENCE [LARGE SCALE GENOMIC DNA]</scope>
    <source>
        <strain evidence="1">G3</strain>
    </source>
</reference>
<dbReference type="OrthoDB" id="10394519at2759"/>
<dbReference type="VEuPathDB" id="TrichDB:TVAG_267920"/>
<dbReference type="Proteomes" id="UP000001542">
    <property type="component" value="Unassembled WGS sequence"/>
</dbReference>
<dbReference type="InParanoid" id="A2DLE1"/>
<gene>
    <name evidence="1" type="ORF">TVAG_267920</name>
</gene>
<sequence>MGKTHHLQVRISPERFIQVDIAEPPGDWFTDGHLQEILVAIGDQFYDLYNLENPKVFRTPRCSFSVFTQPKSFKSYIFTPSQEESGYYGLSSIPKILCIRVLGRADVAEKLQRQTTLDSALRIVRT</sequence>
<protein>
    <submittedName>
        <fullName evidence="1">Uncharacterized protein</fullName>
    </submittedName>
</protein>
<keyword evidence="2" id="KW-1185">Reference proteome</keyword>
<evidence type="ECO:0000313" key="2">
    <source>
        <dbReference type="Proteomes" id="UP000001542"/>
    </source>
</evidence>
<dbReference type="VEuPathDB" id="TrichDB:TVAGG3_0013950"/>
<dbReference type="EMBL" id="DS113215">
    <property type="protein sequence ID" value="EAY18759.1"/>
    <property type="molecule type" value="Genomic_DNA"/>
</dbReference>